<evidence type="ECO:0000313" key="2">
    <source>
        <dbReference type="Proteomes" id="UP000499080"/>
    </source>
</evidence>
<keyword evidence="2" id="KW-1185">Reference proteome</keyword>
<dbReference type="AlphaFoldDB" id="A0A4Y2MHQ5"/>
<accession>A0A4Y2MHQ5</accession>
<proteinExistence type="predicted"/>
<sequence length="115" mass="13335">MVTELPHVFNLVGMFFDNCLPLLLSRFHFSLFNVVDTLTPEFESVVNTFTIGEEGYTIVPIESCHYTQAILLRIERKGSLALERRVAVILTTNEFQALILPYFFLRFLIHSLTFF</sequence>
<dbReference type="Proteomes" id="UP000499080">
    <property type="component" value="Unassembled WGS sequence"/>
</dbReference>
<dbReference type="EMBL" id="BGPR01007328">
    <property type="protein sequence ID" value="GBN26022.1"/>
    <property type="molecule type" value="Genomic_DNA"/>
</dbReference>
<name>A0A4Y2MHQ5_ARAVE</name>
<organism evidence="1 2">
    <name type="scientific">Araneus ventricosus</name>
    <name type="common">Orbweaver spider</name>
    <name type="synonym">Epeira ventricosa</name>
    <dbReference type="NCBI Taxonomy" id="182803"/>
    <lineage>
        <taxon>Eukaryota</taxon>
        <taxon>Metazoa</taxon>
        <taxon>Ecdysozoa</taxon>
        <taxon>Arthropoda</taxon>
        <taxon>Chelicerata</taxon>
        <taxon>Arachnida</taxon>
        <taxon>Araneae</taxon>
        <taxon>Araneomorphae</taxon>
        <taxon>Entelegynae</taxon>
        <taxon>Araneoidea</taxon>
        <taxon>Araneidae</taxon>
        <taxon>Araneus</taxon>
    </lineage>
</organism>
<evidence type="ECO:0000313" key="1">
    <source>
        <dbReference type="EMBL" id="GBN26022.1"/>
    </source>
</evidence>
<gene>
    <name evidence="1" type="ORF">AVEN_41150_1</name>
</gene>
<comment type="caution">
    <text evidence="1">The sequence shown here is derived from an EMBL/GenBank/DDBJ whole genome shotgun (WGS) entry which is preliminary data.</text>
</comment>
<reference evidence="1 2" key="1">
    <citation type="journal article" date="2019" name="Sci. Rep.">
        <title>Orb-weaving spider Araneus ventricosus genome elucidates the spidroin gene catalogue.</title>
        <authorList>
            <person name="Kono N."/>
            <person name="Nakamura H."/>
            <person name="Ohtoshi R."/>
            <person name="Moran D.A.P."/>
            <person name="Shinohara A."/>
            <person name="Yoshida Y."/>
            <person name="Fujiwara M."/>
            <person name="Mori M."/>
            <person name="Tomita M."/>
            <person name="Arakawa K."/>
        </authorList>
    </citation>
    <scope>NUCLEOTIDE SEQUENCE [LARGE SCALE GENOMIC DNA]</scope>
</reference>
<protein>
    <submittedName>
        <fullName evidence="1">Uncharacterized protein</fullName>
    </submittedName>
</protein>